<dbReference type="Proteomes" id="UP001198374">
    <property type="component" value="Unassembled WGS sequence"/>
</dbReference>
<dbReference type="EMBL" id="JAIWIY010000001">
    <property type="protein sequence ID" value="MCA2095425.1"/>
    <property type="molecule type" value="Genomic_DNA"/>
</dbReference>
<accession>A0ABS7YUL8</accession>
<evidence type="ECO:0000313" key="1">
    <source>
        <dbReference type="EMBL" id="MCA2095425.1"/>
    </source>
</evidence>
<proteinExistence type="predicted"/>
<protein>
    <submittedName>
        <fullName evidence="1">Uncharacterized protein</fullName>
    </submittedName>
</protein>
<dbReference type="RefSeq" id="WP_209772258.1">
    <property type="nucleotide sequence ID" value="NZ_JAGGLO010000001.1"/>
</dbReference>
<gene>
    <name evidence="1" type="ORF">LDJ82_00565</name>
</gene>
<organism evidence="1 2">
    <name type="scientific">Anaerococcus degeneri</name>
    <dbReference type="NCBI Taxonomy" id="361500"/>
    <lineage>
        <taxon>Bacteria</taxon>
        <taxon>Bacillati</taxon>
        <taxon>Bacillota</taxon>
        <taxon>Tissierellia</taxon>
        <taxon>Tissierellales</taxon>
        <taxon>Peptoniphilaceae</taxon>
        <taxon>Anaerococcus</taxon>
    </lineage>
</organism>
<sequence length="131" mass="14982">MHYNIFNKLIIKTDIGGSDLATRPDTEDKQVLVIDIDGTIFVKSFSYDRRNLPYFFPIFIGNITEILLDSSIPDILDPNIYGKIIRSESDYIYLSVEFSPDSKSYYYRTDDETIKVGDKVLVPVEITAGKL</sequence>
<comment type="caution">
    <text evidence="1">The sequence shown here is derived from an EMBL/GenBank/DDBJ whole genome shotgun (WGS) entry which is preliminary data.</text>
</comment>
<evidence type="ECO:0000313" key="2">
    <source>
        <dbReference type="Proteomes" id="UP001198374"/>
    </source>
</evidence>
<name>A0ABS7YUL8_9FIRM</name>
<reference evidence="2" key="1">
    <citation type="submission" date="2023-07" db="EMBL/GenBank/DDBJ databases">
        <title>FDA dAtabase for Regulatory Grade micrObial Sequences (FDA-ARGOS): Supporting development and validation of Infectious Disease Dx tests.</title>
        <authorList>
            <person name="Sproer C."/>
            <person name="Gronow S."/>
            <person name="Severitt S."/>
            <person name="Schroder I."/>
            <person name="Tallon L."/>
            <person name="Sadzewicz L."/>
            <person name="Zhao X."/>
            <person name="Boylan J."/>
            <person name="Ott S."/>
            <person name="Bowen H."/>
            <person name="Vavikolanu K."/>
            <person name="Hazen T."/>
            <person name="Aluvathingal J."/>
            <person name="Nadendla S."/>
            <person name="Lowell S."/>
            <person name="Myers T."/>
            <person name="Yan Y."/>
        </authorList>
    </citation>
    <scope>NUCLEOTIDE SEQUENCE [LARGE SCALE GENOMIC DNA]</scope>
    <source>
        <strain evidence="2">FDAARGOS_1538</strain>
    </source>
</reference>
<keyword evidence="2" id="KW-1185">Reference proteome</keyword>